<dbReference type="RefSeq" id="WP_184652719.1">
    <property type="nucleotide sequence ID" value="NZ_JACHFR010000002.1"/>
</dbReference>
<protein>
    <recommendedName>
        <fullName evidence="3">histidine kinase</fullName>
        <ecNumber evidence="3">2.7.13.3</ecNumber>
    </recommendedName>
</protein>
<dbReference type="Proteomes" id="UP000593591">
    <property type="component" value="Chromosome"/>
</dbReference>
<evidence type="ECO:0000256" key="9">
    <source>
        <dbReference type="ARBA" id="ARBA00022989"/>
    </source>
</evidence>
<dbReference type="CDD" id="cd16922">
    <property type="entry name" value="HATPase_EvgS-ArcB-TorS-like"/>
    <property type="match status" value="1"/>
</dbReference>
<evidence type="ECO:0000259" key="14">
    <source>
        <dbReference type="PROSITE" id="PS50109"/>
    </source>
</evidence>
<dbReference type="Pfam" id="PF00072">
    <property type="entry name" value="Response_reg"/>
    <property type="match status" value="2"/>
</dbReference>
<dbReference type="PROSITE" id="PS50894">
    <property type="entry name" value="HPT"/>
    <property type="match status" value="1"/>
</dbReference>
<evidence type="ECO:0000256" key="11">
    <source>
        <dbReference type="ARBA" id="ARBA00023136"/>
    </source>
</evidence>
<sequence>MDNFTIDKGSRFLASTLHEVRTPIQTIISTTELLQDTTLDNEQTEYVHQIEFSANALLQLANDVLDFTKIRSENFKLENIPFDVVELTERVVDLIAIEAFNKKLEVITDIDYNIPRQIMGDPTRLQQIILNLIKNAVKFTAKGFIMVRLRMEKRHLLFEIIDTGIGVDIQKQKLVFNDFYQVDASTTRKFGGSGLGLAISKNLVEVMKGKIGIYSDGQMGSNFWFTIPMEKSVFESEEPLIEIPAKTRILIVDNSQLSLKSLKSKLTAMGIKDVVTSSSGHDALSKMSTAIKEKRPFTIAFITLKMPALSGWHIAAEINHNPELKNIKLYLMVPEGQMGKDAKMKMLNWYNGYIYKPIKRDSLITLLKDAFSQKSAAGTEQNTAEEKKKKLAEEETLVASGKKILVAEDHPVNRKIIITFLEKFGAQVYSADNGEEAVQQIKKHPEIDLIFMDILMPVKSGIDATIEIRQMNFKGIIVACTANNDPEDFKTYQTLGINDILLKPFKRDGIRQVLEKWNTVLSFPEAKEVISLADINIKTADLWDIKDFTDTTNNDPELAVSLIEDYVEQTEAILAALKTEIERGSDFAKLELYTHTLKGSSSAISARKLTETAKRMNINAKQKNLVELEALRTEFCLDFLELKQTIKTWKSTL</sequence>
<feature type="modified residue" description="Phosphohistidine" evidence="12">
    <location>
        <position position="595"/>
    </location>
</feature>
<organism evidence="17 19">
    <name type="scientific">Treponema rectale</name>
    <dbReference type="NCBI Taxonomy" id="744512"/>
    <lineage>
        <taxon>Bacteria</taxon>
        <taxon>Pseudomonadati</taxon>
        <taxon>Spirochaetota</taxon>
        <taxon>Spirochaetia</taxon>
        <taxon>Spirochaetales</taxon>
        <taxon>Treponemataceae</taxon>
        <taxon>Treponema</taxon>
    </lineage>
</organism>
<dbReference type="InterPro" id="IPR036890">
    <property type="entry name" value="HATPase_C_sf"/>
</dbReference>
<comment type="caution">
    <text evidence="13">Lacks conserved residue(s) required for the propagation of feature annotation.</text>
</comment>
<dbReference type="GO" id="GO:0000155">
    <property type="term" value="F:phosphorelay sensor kinase activity"/>
    <property type="evidence" value="ECO:0007669"/>
    <property type="project" value="InterPro"/>
</dbReference>
<keyword evidence="10" id="KW-0902">Two-component regulatory system</keyword>
<keyword evidence="4" id="KW-1003">Cell membrane</keyword>
<feature type="modified residue" description="4-aspartylphosphate" evidence="13">
    <location>
        <position position="453"/>
    </location>
</feature>
<dbReference type="AlphaFoldDB" id="A0A840SHC6"/>
<accession>A0A840SHC6</accession>
<evidence type="ECO:0000256" key="13">
    <source>
        <dbReference type="PROSITE-ProRule" id="PRU00169"/>
    </source>
</evidence>
<dbReference type="SUPFAM" id="SSF47226">
    <property type="entry name" value="Histidine-containing phosphotransfer domain, HPT domain"/>
    <property type="match status" value="1"/>
</dbReference>
<evidence type="ECO:0000256" key="10">
    <source>
        <dbReference type="ARBA" id="ARBA00023012"/>
    </source>
</evidence>
<proteinExistence type="predicted"/>
<dbReference type="EMBL" id="CP031517">
    <property type="protein sequence ID" value="QOS40809.1"/>
    <property type="molecule type" value="Genomic_DNA"/>
</dbReference>
<keyword evidence="11" id="KW-0472">Membrane</keyword>
<dbReference type="Gene3D" id="1.20.120.160">
    <property type="entry name" value="HPT domain"/>
    <property type="match status" value="1"/>
</dbReference>
<dbReference type="EMBL" id="JACHFR010000002">
    <property type="protein sequence ID" value="MBB5219306.1"/>
    <property type="molecule type" value="Genomic_DNA"/>
</dbReference>
<evidence type="ECO:0000259" key="16">
    <source>
        <dbReference type="PROSITE" id="PS50894"/>
    </source>
</evidence>
<dbReference type="InterPro" id="IPR008207">
    <property type="entry name" value="Sig_transdc_His_kin_Hpt_dom"/>
</dbReference>
<evidence type="ECO:0000313" key="17">
    <source>
        <dbReference type="EMBL" id="MBB5219306.1"/>
    </source>
</evidence>
<dbReference type="InterPro" id="IPR004358">
    <property type="entry name" value="Sig_transdc_His_kin-like_C"/>
</dbReference>
<evidence type="ECO:0000256" key="1">
    <source>
        <dbReference type="ARBA" id="ARBA00000085"/>
    </source>
</evidence>
<evidence type="ECO:0000256" key="5">
    <source>
        <dbReference type="ARBA" id="ARBA00022553"/>
    </source>
</evidence>
<evidence type="ECO:0000256" key="3">
    <source>
        <dbReference type="ARBA" id="ARBA00012438"/>
    </source>
</evidence>
<feature type="domain" description="Histidine kinase" evidence="14">
    <location>
        <begin position="15"/>
        <end position="231"/>
    </location>
</feature>
<dbReference type="Pfam" id="PF00512">
    <property type="entry name" value="HisKA"/>
    <property type="match status" value="1"/>
</dbReference>
<keyword evidence="5 13" id="KW-0597">Phosphoprotein</keyword>
<dbReference type="PANTHER" id="PTHR45339">
    <property type="entry name" value="HYBRID SIGNAL TRANSDUCTION HISTIDINE KINASE J"/>
    <property type="match status" value="1"/>
</dbReference>
<dbReference type="InterPro" id="IPR005467">
    <property type="entry name" value="His_kinase_dom"/>
</dbReference>
<dbReference type="InterPro" id="IPR036097">
    <property type="entry name" value="HisK_dim/P_sf"/>
</dbReference>
<reference evidence="17 19" key="2">
    <citation type="submission" date="2020-08" db="EMBL/GenBank/DDBJ databases">
        <title>Genomic Encyclopedia of Type Strains, Phase IV (KMG-IV): sequencing the most valuable type-strain genomes for metagenomic binning, comparative biology and taxonomic classification.</title>
        <authorList>
            <person name="Goeker M."/>
        </authorList>
    </citation>
    <scope>NUCLEOTIDE SEQUENCE [LARGE SCALE GENOMIC DNA]</scope>
    <source>
        <strain evidence="17 19">DSM 103679</strain>
    </source>
</reference>
<keyword evidence="8" id="KW-0067">ATP-binding</keyword>
<dbReference type="SUPFAM" id="SSF47384">
    <property type="entry name" value="Homodimeric domain of signal transducing histidine kinase"/>
    <property type="match status" value="1"/>
</dbReference>
<dbReference type="Gene3D" id="3.40.50.2300">
    <property type="match status" value="2"/>
</dbReference>
<gene>
    <name evidence="18" type="ORF">DYE49_10250</name>
    <name evidence="17" type="ORF">HNP77_001675</name>
</gene>
<dbReference type="CDD" id="cd00088">
    <property type="entry name" value="HPT"/>
    <property type="match status" value="1"/>
</dbReference>
<dbReference type="InterPro" id="IPR003594">
    <property type="entry name" value="HATPase_dom"/>
</dbReference>
<dbReference type="Pfam" id="PF01627">
    <property type="entry name" value="Hpt"/>
    <property type="match status" value="1"/>
</dbReference>
<dbReference type="CDD" id="cd00082">
    <property type="entry name" value="HisKA"/>
    <property type="match status" value="1"/>
</dbReference>
<evidence type="ECO:0000256" key="2">
    <source>
        <dbReference type="ARBA" id="ARBA00004651"/>
    </source>
</evidence>
<evidence type="ECO:0000313" key="19">
    <source>
        <dbReference type="Proteomes" id="UP000578697"/>
    </source>
</evidence>
<dbReference type="FunFam" id="3.30.565.10:FF:000010">
    <property type="entry name" value="Sensor histidine kinase RcsC"/>
    <property type="match status" value="1"/>
</dbReference>
<keyword evidence="19" id="KW-1185">Reference proteome</keyword>
<dbReference type="SMART" id="SM00448">
    <property type="entry name" value="REC"/>
    <property type="match status" value="2"/>
</dbReference>
<evidence type="ECO:0000259" key="15">
    <source>
        <dbReference type="PROSITE" id="PS50110"/>
    </source>
</evidence>
<dbReference type="SUPFAM" id="SSF52172">
    <property type="entry name" value="CheY-like"/>
    <property type="match status" value="2"/>
</dbReference>
<dbReference type="InterPro" id="IPR001789">
    <property type="entry name" value="Sig_transdc_resp-reg_receiver"/>
</dbReference>
<keyword evidence="9" id="KW-1133">Transmembrane helix</keyword>
<name>A0A840SHC6_9SPIR</name>
<dbReference type="InterPro" id="IPR011006">
    <property type="entry name" value="CheY-like_superfamily"/>
</dbReference>
<dbReference type="SMART" id="SM00387">
    <property type="entry name" value="HATPase_c"/>
    <property type="match status" value="1"/>
</dbReference>
<dbReference type="PROSITE" id="PS50109">
    <property type="entry name" value="HIS_KIN"/>
    <property type="match status" value="1"/>
</dbReference>
<dbReference type="Pfam" id="PF02518">
    <property type="entry name" value="HATPase_c"/>
    <property type="match status" value="1"/>
</dbReference>
<dbReference type="PANTHER" id="PTHR45339:SF1">
    <property type="entry name" value="HYBRID SIGNAL TRANSDUCTION HISTIDINE KINASE J"/>
    <property type="match status" value="1"/>
</dbReference>
<evidence type="ECO:0000256" key="12">
    <source>
        <dbReference type="PROSITE-ProRule" id="PRU00110"/>
    </source>
</evidence>
<dbReference type="CDD" id="cd17546">
    <property type="entry name" value="REC_hyHK_CKI1_RcsC-like"/>
    <property type="match status" value="1"/>
</dbReference>
<dbReference type="EC" id="2.7.13.3" evidence="3"/>
<dbReference type="PRINTS" id="PR00344">
    <property type="entry name" value="BCTRLSENSOR"/>
</dbReference>
<dbReference type="PROSITE" id="PS50110">
    <property type="entry name" value="RESPONSE_REGULATORY"/>
    <property type="match status" value="2"/>
</dbReference>
<comment type="catalytic activity">
    <reaction evidence="1">
        <text>ATP + protein L-histidine = ADP + protein N-phospho-L-histidine.</text>
        <dbReference type="EC" id="2.7.13.3"/>
    </reaction>
</comment>
<reference evidence="18 20" key="1">
    <citation type="submission" date="2018-08" db="EMBL/GenBank/DDBJ databases">
        <title>The first complete genome of Treponema rectale (CHPAT), a commensal spirochete of the bovine rectum.</title>
        <authorList>
            <person name="Staton G.J."/>
            <person name="Clegg S.R."/>
            <person name="Carter S.D."/>
            <person name="Radford A.D."/>
            <person name="Darby A."/>
            <person name="Hall N."/>
            <person name="Birtles R.J."/>
            <person name="Evans N.J."/>
        </authorList>
    </citation>
    <scope>NUCLEOTIDE SEQUENCE [LARGE SCALE GENOMIC DNA]</scope>
    <source>
        <strain evidence="18 20">CHPA</strain>
    </source>
</reference>
<evidence type="ECO:0000313" key="18">
    <source>
        <dbReference type="EMBL" id="QOS40809.1"/>
    </source>
</evidence>
<dbReference type="GO" id="GO:0005524">
    <property type="term" value="F:ATP binding"/>
    <property type="evidence" value="ECO:0007669"/>
    <property type="project" value="UniProtKB-KW"/>
</dbReference>
<dbReference type="GO" id="GO:0005886">
    <property type="term" value="C:plasma membrane"/>
    <property type="evidence" value="ECO:0007669"/>
    <property type="project" value="UniProtKB-SubCell"/>
</dbReference>
<keyword evidence="7" id="KW-0547">Nucleotide-binding</keyword>
<feature type="domain" description="Response regulatory" evidence="15">
    <location>
        <begin position="403"/>
        <end position="518"/>
    </location>
</feature>
<dbReference type="SMART" id="SM00388">
    <property type="entry name" value="HisKA"/>
    <property type="match status" value="1"/>
</dbReference>
<evidence type="ECO:0000256" key="6">
    <source>
        <dbReference type="ARBA" id="ARBA00022692"/>
    </source>
</evidence>
<dbReference type="Gene3D" id="1.10.287.130">
    <property type="match status" value="1"/>
</dbReference>
<dbReference type="InterPro" id="IPR036641">
    <property type="entry name" value="HPT_dom_sf"/>
</dbReference>
<evidence type="ECO:0000256" key="8">
    <source>
        <dbReference type="ARBA" id="ARBA00022840"/>
    </source>
</evidence>
<feature type="domain" description="HPt" evidence="16">
    <location>
        <begin position="555"/>
        <end position="653"/>
    </location>
</feature>
<keyword evidence="6" id="KW-0812">Transmembrane</keyword>
<evidence type="ECO:0000256" key="7">
    <source>
        <dbReference type="ARBA" id="ARBA00022741"/>
    </source>
</evidence>
<dbReference type="InterPro" id="IPR003661">
    <property type="entry name" value="HisK_dim/P_dom"/>
</dbReference>
<comment type="subcellular location">
    <subcellularLocation>
        <location evidence="2">Cell membrane</location>
        <topology evidence="2">Multi-pass membrane protein</topology>
    </subcellularLocation>
</comment>
<dbReference type="Proteomes" id="UP000578697">
    <property type="component" value="Unassembled WGS sequence"/>
</dbReference>
<evidence type="ECO:0000313" key="20">
    <source>
        <dbReference type="Proteomes" id="UP000593591"/>
    </source>
</evidence>
<dbReference type="SUPFAM" id="SSF55874">
    <property type="entry name" value="ATPase domain of HSP90 chaperone/DNA topoisomerase II/histidine kinase"/>
    <property type="match status" value="1"/>
</dbReference>
<dbReference type="Gene3D" id="3.30.565.10">
    <property type="entry name" value="Histidine kinase-like ATPase, C-terminal domain"/>
    <property type="match status" value="1"/>
</dbReference>
<dbReference type="KEGG" id="trc:DYE49_10250"/>
<evidence type="ECO:0000256" key="4">
    <source>
        <dbReference type="ARBA" id="ARBA00022475"/>
    </source>
</evidence>
<feature type="domain" description="Response regulatory" evidence="15">
    <location>
        <begin position="248"/>
        <end position="371"/>
    </location>
</feature>